<feature type="domain" description="Acyl-CoA dehydrogenase/oxidase N-terminal" evidence="9">
    <location>
        <begin position="40"/>
        <end position="156"/>
    </location>
</feature>
<evidence type="ECO:0000256" key="5">
    <source>
        <dbReference type="ARBA" id="ARBA00023002"/>
    </source>
</evidence>
<proteinExistence type="inferred from homology"/>
<dbReference type="RefSeq" id="WP_128560757.1">
    <property type="nucleotide sequence ID" value="NZ_BPQH01000005.1"/>
</dbReference>
<feature type="domain" description="Acetyl-CoA dehydrogenase-like C-terminal" evidence="10">
    <location>
        <begin position="465"/>
        <end position="583"/>
    </location>
</feature>
<name>A0ABQ4QVJ9_9HYPH</name>
<evidence type="ECO:0000313" key="11">
    <source>
        <dbReference type="EMBL" id="GJD49202.1"/>
    </source>
</evidence>
<dbReference type="InterPro" id="IPR006091">
    <property type="entry name" value="Acyl-CoA_Oxase/DH_mid-dom"/>
</dbReference>
<evidence type="ECO:0000259" key="9">
    <source>
        <dbReference type="Pfam" id="PF02771"/>
    </source>
</evidence>
<dbReference type="InterPro" id="IPR037069">
    <property type="entry name" value="AcylCoA_DH/ox_N_sf"/>
</dbReference>
<protein>
    <submittedName>
        <fullName evidence="11">3-methylmercaptopropionyl-CoA dehydrogenase</fullName>
    </submittedName>
</protein>
<evidence type="ECO:0000256" key="2">
    <source>
        <dbReference type="ARBA" id="ARBA00009347"/>
    </source>
</evidence>
<evidence type="ECO:0000259" key="7">
    <source>
        <dbReference type="Pfam" id="PF00441"/>
    </source>
</evidence>
<dbReference type="Gene3D" id="2.40.110.10">
    <property type="entry name" value="Butyryl-CoA Dehydrogenase, subunit A, domain 2"/>
    <property type="match status" value="1"/>
</dbReference>
<dbReference type="InterPro" id="IPR052166">
    <property type="entry name" value="Diverse_Acyl-CoA_DH"/>
</dbReference>
<comment type="similarity">
    <text evidence="2 6">Belongs to the acyl-CoA dehydrogenase family.</text>
</comment>
<gene>
    <name evidence="11" type="primary">dmdC_1</name>
    <name evidence="11" type="ORF">OPKNFCMD_1932</name>
</gene>
<dbReference type="InterPro" id="IPR009075">
    <property type="entry name" value="AcylCo_DH/oxidase_C"/>
</dbReference>
<dbReference type="Gene3D" id="1.10.540.10">
    <property type="entry name" value="Acyl-CoA dehydrogenase/oxidase, N-terminal domain"/>
    <property type="match status" value="1"/>
</dbReference>
<dbReference type="InterPro" id="IPR046373">
    <property type="entry name" value="Acyl-CoA_Oxase/DH_mid-dom_sf"/>
</dbReference>
<evidence type="ECO:0000313" key="12">
    <source>
        <dbReference type="Proteomes" id="UP001055167"/>
    </source>
</evidence>
<dbReference type="SUPFAM" id="SSF47203">
    <property type="entry name" value="Acyl-CoA dehydrogenase C-terminal domain-like"/>
    <property type="match status" value="1"/>
</dbReference>
<evidence type="ECO:0000256" key="6">
    <source>
        <dbReference type="RuleBase" id="RU362125"/>
    </source>
</evidence>
<comment type="cofactor">
    <cofactor evidence="1 6">
        <name>FAD</name>
        <dbReference type="ChEBI" id="CHEBI:57692"/>
    </cofactor>
</comment>
<evidence type="ECO:0000259" key="10">
    <source>
        <dbReference type="Pfam" id="PF12806"/>
    </source>
</evidence>
<dbReference type="InterPro" id="IPR036250">
    <property type="entry name" value="AcylCo_DH-like_C"/>
</dbReference>
<feature type="domain" description="Acyl-CoA dehydrogenase/oxidase C-terminal" evidence="7">
    <location>
        <begin position="278"/>
        <end position="445"/>
    </location>
</feature>
<dbReference type="InterPro" id="IPR013786">
    <property type="entry name" value="AcylCoA_DH/ox_N"/>
</dbReference>
<evidence type="ECO:0000256" key="1">
    <source>
        <dbReference type="ARBA" id="ARBA00001974"/>
    </source>
</evidence>
<comment type="caution">
    <text evidence="11">The sequence shown here is derived from an EMBL/GenBank/DDBJ whole genome shotgun (WGS) entry which is preliminary data.</text>
</comment>
<dbReference type="Pfam" id="PF02771">
    <property type="entry name" value="Acyl-CoA_dh_N"/>
    <property type="match status" value="1"/>
</dbReference>
<dbReference type="InterPro" id="IPR025878">
    <property type="entry name" value="Acyl-CoA_dh-like_C_dom"/>
</dbReference>
<dbReference type="Gene3D" id="1.20.140.10">
    <property type="entry name" value="Butyryl-CoA Dehydrogenase, subunit A, domain 3"/>
    <property type="match status" value="1"/>
</dbReference>
<keyword evidence="12" id="KW-1185">Reference proteome</keyword>
<evidence type="ECO:0000256" key="4">
    <source>
        <dbReference type="ARBA" id="ARBA00022827"/>
    </source>
</evidence>
<reference evidence="11" key="1">
    <citation type="journal article" date="2021" name="Front. Microbiol.">
        <title>Comprehensive Comparative Genomics and Phenotyping of Methylobacterium Species.</title>
        <authorList>
            <person name="Alessa O."/>
            <person name="Ogura Y."/>
            <person name="Fujitani Y."/>
            <person name="Takami H."/>
            <person name="Hayashi T."/>
            <person name="Sahin N."/>
            <person name="Tani A."/>
        </authorList>
    </citation>
    <scope>NUCLEOTIDE SEQUENCE</scope>
    <source>
        <strain evidence="11">KCTC 52305</strain>
    </source>
</reference>
<sequence>MTYRAPVAEMAFTLRQVAGLDRAIADGLHGDLTPDLVDTILEEAGRFANDVVAPLNRVGDRHGTPLKDGAITMPPGYREAYRAWTEGGWNALPGPVAYGGQGLPILLNAACIEMWNSAAMAFGLGPLLTAGGVEALSRHGSEELRARYLEKLVSGEWTATMNLTEPQAGSDLSALRTRAEPVGDGSFRVRGEKIYITWGEHDLTDNIIHLVLARLPDAPAGTRGISLFLVPKVLPDGSRNDLRCAGIEHKLGIHGSPTCTMVYGERDGALGWLVGEPNRGLACMFTMMNNARLGVGLQGVAIAERATQQALSYARDRRQGRAGAAAEGGGASAIIAHPDVQRMLLTMKALTGAARSLCYLTAEAIDRAHRAPDAADRRAAQARASLLTPVAKAFATDIGIEVASLGIQVHGGMGFVEETGAAQHLRDARIAAIYEGTNGIQAIDLVTRKVPLEGGAVVRGQIGSMRAVAERLVKEGTEAFGHTAPRLRETIEALDRATSFMLRALGSNRPDEALAGATPYLRLFGLAQGCASLAQGALAASAALKGGDTDPAHPARIALARFFAENVATAARGLEETVTGGAGFLQDAPLALAG</sequence>
<organism evidence="11 12">
    <name type="scientific">Methylobacterium crusticola</name>
    <dbReference type="NCBI Taxonomy" id="1697972"/>
    <lineage>
        <taxon>Bacteria</taxon>
        <taxon>Pseudomonadati</taxon>
        <taxon>Pseudomonadota</taxon>
        <taxon>Alphaproteobacteria</taxon>
        <taxon>Hyphomicrobiales</taxon>
        <taxon>Methylobacteriaceae</taxon>
        <taxon>Methylobacterium</taxon>
    </lineage>
</organism>
<dbReference type="PANTHER" id="PTHR42803">
    <property type="entry name" value="ACYL-COA DEHYDROGENASE"/>
    <property type="match status" value="1"/>
</dbReference>
<keyword evidence="4 6" id="KW-0274">FAD</keyword>
<keyword evidence="3 6" id="KW-0285">Flavoprotein</keyword>
<dbReference type="Pfam" id="PF00441">
    <property type="entry name" value="Acyl-CoA_dh_1"/>
    <property type="match status" value="1"/>
</dbReference>
<dbReference type="Proteomes" id="UP001055167">
    <property type="component" value="Unassembled WGS sequence"/>
</dbReference>
<reference evidence="11" key="2">
    <citation type="submission" date="2021-08" db="EMBL/GenBank/DDBJ databases">
        <authorList>
            <person name="Tani A."/>
            <person name="Ola A."/>
            <person name="Ogura Y."/>
            <person name="Katsura K."/>
            <person name="Hayashi T."/>
        </authorList>
    </citation>
    <scope>NUCLEOTIDE SEQUENCE</scope>
    <source>
        <strain evidence="11">KCTC 52305</strain>
    </source>
</reference>
<dbReference type="Pfam" id="PF02770">
    <property type="entry name" value="Acyl-CoA_dh_M"/>
    <property type="match status" value="1"/>
</dbReference>
<dbReference type="InterPro" id="IPR009100">
    <property type="entry name" value="AcylCoA_DH/oxidase_NM_dom_sf"/>
</dbReference>
<dbReference type="Pfam" id="PF12806">
    <property type="entry name" value="Acyl-CoA_dh_C"/>
    <property type="match status" value="1"/>
</dbReference>
<evidence type="ECO:0000256" key="3">
    <source>
        <dbReference type="ARBA" id="ARBA00022630"/>
    </source>
</evidence>
<dbReference type="SUPFAM" id="SSF56645">
    <property type="entry name" value="Acyl-CoA dehydrogenase NM domain-like"/>
    <property type="match status" value="1"/>
</dbReference>
<dbReference type="EMBL" id="BPQH01000005">
    <property type="protein sequence ID" value="GJD49202.1"/>
    <property type="molecule type" value="Genomic_DNA"/>
</dbReference>
<dbReference type="PANTHER" id="PTHR42803:SF1">
    <property type="entry name" value="BROAD-SPECIFICITY LINEAR ACYL-COA DEHYDROGENASE FADE5"/>
    <property type="match status" value="1"/>
</dbReference>
<feature type="domain" description="Acyl-CoA oxidase/dehydrogenase middle" evidence="8">
    <location>
        <begin position="161"/>
        <end position="262"/>
    </location>
</feature>
<evidence type="ECO:0000259" key="8">
    <source>
        <dbReference type="Pfam" id="PF02770"/>
    </source>
</evidence>
<keyword evidence="5 6" id="KW-0560">Oxidoreductase</keyword>
<accession>A0ABQ4QVJ9</accession>